<comment type="catalytic activity">
    <reaction evidence="7">
        <text>C-terminal L-cysteinyl-[HypE protein] + carbamoyl phosphate + ATP + H2O = C-terminal S-carboxamide-L-cysteinyl-[HypE protein] + AMP + phosphate + diphosphate + H(+)</text>
        <dbReference type="Rhea" id="RHEA:55636"/>
        <dbReference type="Rhea" id="RHEA-COMP:14247"/>
        <dbReference type="Rhea" id="RHEA-COMP:14392"/>
        <dbReference type="ChEBI" id="CHEBI:15377"/>
        <dbReference type="ChEBI" id="CHEBI:15378"/>
        <dbReference type="ChEBI" id="CHEBI:30616"/>
        <dbReference type="ChEBI" id="CHEBI:33019"/>
        <dbReference type="ChEBI" id="CHEBI:43474"/>
        <dbReference type="ChEBI" id="CHEBI:58228"/>
        <dbReference type="ChEBI" id="CHEBI:76913"/>
        <dbReference type="ChEBI" id="CHEBI:139126"/>
        <dbReference type="ChEBI" id="CHEBI:456215"/>
    </reaction>
</comment>
<dbReference type="InterPro" id="IPR011125">
    <property type="entry name" value="Znf_HypF"/>
</dbReference>
<keyword evidence="12" id="KW-0808">Transferase</keyword>
<dbReference type="InterPro" id="IPR001792">
    <property type="entry name" value="Acylphosphatase-like_dom"/>
</dbReference>
<dbReference type="InterPro" id="IPR017945">
    <property type="entry name" value="DHBP_synth_RibB-like_a/b_dom"/>
</dbReference>
<dbReference type="PROSITE" id="PS00150">
    <property type="entry name" value="ACYLPHOSPHATASE_1"/>
    <property type="match status" value="1"/>
</dbReference>
<dbReference type="Pfam" id="PF17788">
    <property type="entry name" value="HypF_C"/>
    <property type="match status" value="1"/>
</dbReference>
<dbReference type="EC" id="6.2.-.-" evidence="8"/>
<keyword evidence="9" id="KW-0378">Hydrolase</keyword>
<evidence type="ECO:0000256" key="1">
    <source>
        <dbReference type="ARBA" id="ARBA00004711"/>
    </source>
</evidence>
<dbReference type="Pfam" id="PF01300">
    <property type="entry name" value="Sua5_yciO_yrdC"/>
    <property type="match status" value="1"/>
</dbReference>
<dbReference type="PROSITE" id="PS51160">
    <property type="entry name" value="ACYLPHOSPHATASE_3"/>
    <property type="match status" value="1"/>
</dbReference>
<dbReference type="InterPro" id="IPR036046">
    <property type="entry name" value="Acylphosphatase-like_dom_sf"/>
</dbReference>
<accession>A0A1F5YS30</accession>
<sequence>MPPRGNERAEQIQVTGLVQGVGFRPFVFRLAHRLDLRGWVANTVHGVKIEVEGEPAALERFAAGLRLEAPPIAIVHSVRRAVIKPAGHETFAILASKPQAGRTTLVSPDIAVCEDCLKEMHDPADRRWRYPFINCTNCGPRYTIIRDIPYDRANTTMAAFVMCPQCRREFEDPLDRRFHAQPNACPVCGPRVYLSGRDGAEITAGDSDPIKLASRLLLEGAVLAVKGLGGFHLAADATNREAATHLRERKKRQDKPFAVMFAGLSAVRRYCFLTRPAEQALVSPARPIVLLPKRNSGDGLAREVAPYGGNYGALLPYTPLHHLLLAAVNGTPLIMTSGNSSDEPIEIDNREALERLGSIADFFLLHDRPIYMRADDSVVQPVGRRTFPVRRSRGYVPGPIRLRRKMPRVLAVGAHLKNTICILRGREAFLSQHIGDLERPDTWKYFLLTVAQMQRLLEVRPELIGCDLHPDYLTTRWAHQQSGLPVVGVQHHHAHVVSCMAEHGLEGRLIGVSMDGTGYGPDGTLWGGEFLIADEKDYARAAHLPYAPMPGGEAAIRQTWRMARSIFSRALGVKSLESLGLAVWERAGRQRVETVDRMIATDTNCPLTSGCGRLFDAVAALLEVRTETLYEGQPAIELESLALKTDPRKAPRYDFKLADREGRLGIDLDPLLEGIARDAAAGLDPAPIARGFHEGLARVMAAVSCALSQRSGLDRVVLTGGVFNNRLLTRRVSALLRGEGLKVFTHRLVPPGDGGISLGQAVVAARVEL</sequence>
<evidence type="ECO:0000259" key="10">
    <source>
        <dbReference type="PROSITE" id="PS51160"/>
    </source>
</evidence>
<dbReference type="SUPFAM" id="SSF53067">
    <property type="entry name" value="Actin-like ATPase domain"/>
    <property type="match status" value="1"/>
</dbReference>
<dbReference type="PROSITE" id="PS51163">
    <property type="entry name" value="YRDC"/>
    <property type="match status" value="1"/>
</dbReference>
<dbReference type="Gene3D" id="3.30.420.360">
    <property type="match status" value="1"/>
</dbReference>
<dbReference type="PANTHER" id="PTHR42959:SF1">
    <property type="entry name" value="CARBAMOYLTRANSFERASE HYPF"/>
    <property type="match status" value="1"/>
</dbReference>
<dbReference type="Pfam" id="PF00708">
    <property type="entry name" value="Acylphosphatase"/>
    <property type="match status" value="1"/>
</dbReference>
<dbReference type="AlphaFoldDB" id="A0A1F5YS30"/>
<feature type="active site" evidence="9">
    <location>
        <position position="42"/>
    </location>
</feature>
<dbReference type="SUPFAM" id="SSF54975">
    <property type="entry name" value="Acylphosphatase/BLUF domain-like"/>
    <property type="match status" value="1"/>
</dbReference>
<dbReference type="GO" id="GO:0051604">
    <property type="term" value="P:protein maturation"/>
    <property type="evidence" value="ECO:0007669"/>
    <property type="project" value="TreeGrafter"/>
</dbReference>
<dbReference type="Gene3D" id="3.30.110.120">
    <property type="match status" value="1"/>
</dbReference>
<evidence type="ECO:0000313" key="12">
    <source>
        <dbReference type="EMBL" id="OGG03031.1"/>
    </source>
</evidence>
<evidence type="ECO:0000256" key="6">
    <source>
        <dbReference type="ARBA" id="ARBA00022833"/>
    </source>
</evidence>
<evidence type="ECO:0000313" key="13">
    <source>
        <dbReference type="Proteomes" id="UP000179129"/>
    </source>
</evidence>
<organism evidence="12 13">
    <name type="scientific">Candidatus Glassbacteria bacterium RIFCSPLOWO2_12_FULL_58_11</name>
    <dbReference type="NCBI Taxonomy" id="1817867"/>
    <lineage>
        <taxon>Bacteria</taxon>
        <taxon>Candidatus Glassiibacteriota</taxon>
    </lineage>
</organism>
<reference evidence="12 13" key="1">
    <citation type="journal article" date="2016" name="Nat. Commun.">
        <title>Thousands of microbial genomes shed light on interconnected biogeochemical processes in an aquifer system.</title>
        <authorList>
            <person name="Anantharaman K."/>
            <person name="Brown C.T."/>
            <person name="Hug L.A."/>
            <person name="Sharon I."/>
            <person name="Castelle C.J."/>
            <person name="Probst A.J."/>
            <person name="Thomas B.C."/>
            <person name="Singh A."/>
            <person name="Wilkins M.J."/>
            <person name="Karaoz U."/>
            <person name="Brodie E.L."/>
            <person name="Williams K.H."/>
            <person name="Hubbard S.S."/>
            <person name="Banfield J.F."/>
        </authorList>
    </citation>
    <scope>NUCLEOTIDE SEQUENCE [LARGE SCALE GENOMIC DNA]</scope>
</reference>
<protein>
    <recommendedName>
        <fullName evidence="8">Carbamoyltransferase</fullName>
        <ecNumber evidence="8">6.2.-.-</ecNumber>
    </recommendedName>
</protein>
<dbReference type="InterPro" id="IPR041440">
    <property type="entry name" value="HypF_C"/>
</dbReference>
<dbReference type="FunFam" id="3.30.420.40:FF:000124">
    <property type="entry name" value="Carbamoyltransferase HypF"/>
    <property type="match status" value="1"/>
</dbReference>
<dbReference type="EMBL" id="MFIX01000163">
    <property type="protein sequence ID" value="OGG03031.1"/>
    <property type="molecule type" value="Genomic_DNA"/>
</dbReference>
<keyword evidence="4" id="KW-0479">Metal-binding</keyword>
<dbReference type="UniPathway" id="UPA00335"/>
<dbReference type="InterPro" id="IPR004421">
    <property type="entry name" value="Carbamoyltransferase_HypF"/>
</dbReference>
<name>A0A1F5YS30_9BACT</name>
<dbReference type="InterPro" id="IPR043129">
    <property type="entry name" value="ATPase_NBD"/>
</dbReference>
<dbReference type="GO" id="GO:0008270">
    <property type="term" value="F:zinc ion binding"/>
    <property type="evidence" value="ECO:0007669"/>
    <property type="project" value="UniProtKB-KW"/>
</dbReference>
<feature type="domain" description="Acylphosphatase-like" evidence="10">
    <location>
        <begin position="9"/>
        <end position="95"/>
    </location>
</feature>
<evidence type="ECO:0000256" key="2">
    <source>
        <dbReference type="ARBA" id="ARBA00008097"/>
    </source>
</evidence>
<keyword evidence="6" id="KW-0862">Zinc</keyword>
<dbReference type="Gene3D" id="3.90.870.50">
    <property type="match status" value="1"/>
</dbReference>
<dbReference type="InterPro" id="IPR055128">
    <property type="entry name" value="HypF_C_2"/>
</dbReference>
<evidence type="ECO:0000256" key="4">
    <source>
        <dbReference type="ARBA" id="ARBA00022723"/>
    </source>
</evidence>
<comment type="catalytic activity">
    <reaction evidence="9">
        <text>an acyl phosphate + H2O = a carboxylate + phosphate + H(+)</text>
        <dbReference type="Rhea" id="RHEA:14965"/>
        <dbReference type="ChEBI" id="CHEBI:15377"/>
        <dbReference type="ChEBI" id="CHEBI:15378"/>
        <dbReference type="ChEBI" id="CHEBI:29067"/>
        <dbReference type="ChEBI" id="CHEBI:43474"/>
        <dbReference type="ChEBI" id="CHEBI:59918"/>
        <dbReference type="EC" id="3.6.1.7"/>
    </reaction>
</comment>
<dbReference type="Pfam" id="PF22521">
    <property type="entry name" value="HypF_C_2"/>
    <property type="match status" value="1"/>
</dbReference>
<dbReference type="STRING" id="1817867.A3F83_05530"/>
<dbReference type="GO" id="GO:0016874">
    <property type="term" value="F:ligase activity"/>
    <property type="evidence" value="ECO:0007669"/>
    <property type="project" value="UniProtKB-UniRule"/>
</dbReference>
<dbReference type="SUPFAM" id="SSF55821">
    <property type="entry name" value="YrdC/RibB"/>
    <property type="match status" value="1"/>
</dbReference>
<dbReference type="InterPro" id="IPR017968">
    <property type="entry name" value="Acylphosphatase_CS"/>
</dbReference>
<comment type="similarity">
    <text evidence="2 8">Belongs to the carbamoyltransferase HypF family.</text>
</comment>
<dbReference type="GO" id="GO:0016743">
    <property type="term" value="F:carboxyl- or carbamoyltransferase activity"/>
    <property type="evidence" value="ECO:0007669"/>
    <property type="project" value="UniProtKB-UniRule"/>
</dbReference>
<dbReference type="NCBIfam" id="TIGR00143">
    <property type="entry name" value="hypF"/>
    <property type="match status" value="1"/>
</dbReference>
<proteinExistence type="inferred from homology"/>
<dbReference type="GO" id="GO:0003725">
    <property type="term" value="F:double-stranded RNA binding"/>
    <property type="evidence" value="ECO:0007669"/>
    <property type="project" value="InterPro"/>
</dbReference>
<keyword evidence="5" id="KW-0863">Zinc-finger</keyword>
<dbReference type="Gene3D" id="3.30.420.40">
    <property type="match status" value="1"/>
</dbReference>
<evidence type="ECO:0000256" key="9">
    <source>
        <dbReference type="PROSITE-ProRule" id="PRU00520"/>
    </source>
</evidence>
<dbReference type="Proteomes" id="UP000179129">
    <property type="component" value="Unassembled WGS sequence"/>
</dbReference>
<evidence type="ECO:0000259" key="11">
    <source>
        <dbReference type="PROSITE" id="PS51163"/>
    </source>
</evidence>
<dbReference type="InterPro" id="IPR051060">
    <property type="entry name" value="Carbamoyltrans_HypF-like"/>
</dbReference>
<evidence type="ECO:0000256" key="7">
    <source>
        <dbReference type="ARBA" id="ARBA00048220"/>
    </source>
</evidence>
<keyword evidence="3" id="KW-0436">Ligase</keyword>
<evidence type="ECO:0000256" key="5">
    <source>
        <dbReference type="ARBA" id="ARBA00022771"/>
    </source>
</evidence>
<feature type="domain" description="YrdC-like" evidence="11">
    <location>
        <begin position="207"/>
        <end position="394"/>
    </location>
</feature>
<evidence type="ECO:0000256" key="8">
    <source>
        <dbReference type="PIRNR" id="PIRNR006256"/>
    </source>
</evidence>
<feature type="active site" evidence="9">
    <location>
        <position position="24"/>
    </location>
</feature>
<comment type="pathway">
    <text evidence="1">Protein modification; [NiFe] hydrogenase maturation.</text>
</comment>
<gene>
    <name evidence="12" type="ORF">A3F83_05530</name>
</gene>
<dbReference type="PANTHER" id="PTHR42959">
    <property type="entry name" value="CARBAMOYLTRANSFERASE"/>
    <property type="match status" value="1"/>
</dbReference>
<dbReference type="PIRSF" id="PIRSF006256">
    <property type="entry name" value="CMPcnvr_hdrg_mat"/>
    <property type="match status" value="1"/>
</dbReference>
<dbReference type="InterPro" id="IPR006070">
    <property type="entry name" value="Sua5-like_dom"/>
</dbReference>
<comment type="caution">
    <text evidence="12">The sequence shown here is derived from an EMBL/GenBank/DDBJ whole genome shotgun (WGS) entry which is preliminary data.</text>
</comment>
<dbReference type="GO" id="GO:0003998">
    <property type="term" value="F:acylphosphatase activity"/>
    <property type="evidence" value="ECO:0007669"/>
    <property type="project" value="UniProtKB-EC"/>
</dbReference>
<dbReference type="Pfam" id="PF07503">
    <property type="entry name" value="zf-HYPF"/>
    <property type="match status" value="2"/>
</dbReference>
<evidence type="ECO:0000256" key="3">
    <source>
        <dbReference type="ARBA" id="ARBA00022598"/>
    </source>
</evidence>